<dbReference type="PROSITE" id="PS51296">
    <property type="entry name" value="RIESKE"/>
    <property type="match status" value="1"/>
</dbReference>
<evidence type="ECO:0000256" key="4">
    <source>
        <dbReference type="ARBA" id="ARBA00023002"/>
    </source>
</evidence>
<evidence type="ECO:0000256" key="6">
    <source>
        <dbReference type="ARBA" id="ARBA00023014"/>
    </source>
</evidence>
<keyword evidence="5" id="KW-0408">Iron</keyword>
<dbReference type="InterPro" id="IPR001663">
    <property type="entry name" value="Rng_hydr_dOase-A"/>
</dbReference>
<dbReference type="SUPFAM" id="SSF55961">
    <property type="entry name" value="Bet v1-like"/>
    <property type="match status" value="1"/>
</dbReference>
<evidence type="ECO:0000256" key="2">
    <source>
        <dbReference type="ARBA" id="ARBA00022714"/>
    </source>
</evidence>
<dbReference type="Gene3D" id="3.90.380.10">
    <property type="entry name" value="Naphthalene 1,2-dioxygenase Alpha Subunit, Chain A, domain 1"/>
    <property type="match status" value="2"/>
</dbReference>
<dbReference type="GO" id="GO:0016491">
    <property type="term" value="F:oxidoreductase activity"/>
    <property type="evidence" value="ECO:0007669"/>
    <property type="project" value="UniProtKB-KW"/>
</dbReference>
<sequence length="297" mass="33410">RGSLVVPEGTGSSRRHACPYHAWTYNSQGELVGVYEEEHFGQVDYECNGLVELPCDERAGLIWVTLNTNPVVDIDTFLCGYGEMLEYLGLADCHVVGRQVIEGPNWKVAYDGYLDLYHLPVLHRNTFGPEGGGHAVYDSWGPHQRATRPDVYFSKLEGRDEDDWLISELVGGVWTIFPHVSIAGFDANGKVYMLSQLFPGSTPGSSKTIQTFLHTQPPDDEQADVVKKQMDFLRIVVEDEDYFTGLRLQRALNTGMKEFVNFGLNEGGGQRFHQFLEKMLNTNNDEVSTFFKDSADK</sequence>
<reference evidence="8" key="1">
    <citation type="submission" date="2018-05" db="EMBL/GenBank/DDBJ databases">
        <authorList>
            <person name="Lanie J.A."/>
            <person name="Ng W.-L."/>
            <person name="Kazmierczak K.M."/>
            <person name="Andrzejewski T.M."/>
            <person name="Davidsen T.M."/>
            <person name="Wayne K.J."/>
            <person name="Tettelin H."/>
            <person name="Glass J.I."/>
            <person name="Rusch D."/>
            <person name="Podicherti R."/>
            <person name="Tsui H.-C.T."/>
            <person name="Winkler M.E."/>
        </authorList>
    </citation>
    <scope>NUCLEOTIDE SEQUENCE</scope>
</reference>
<keyword evidence="2" id="KW-0001">2Fe-2S</keyword>
<evidence type="ECO:0000256" key="3">
    <source>
        <dbReference type="ARBA" id="ARBA00022723"/>
    </source>
</evidence>
<keyword evidence="4" id="KW-0560">Oxidoreductase</keyword>
<gene>
    <name evidence="8" type="ORF">METZ01_LOCUS317079</name>
</gene>
<name>A0A382NV58_9ZZZZ</name>
<comment type="cofactor">
    <cofactor evidence="1">
        <name>Fe cation</name>
        <dbReference type="ChEBI" id="CHEBI:24875"/>
    </cofactor>
</comment>
<organism evidence="8">
    <name type="scientific">marine metagenome</name>
    <dbReference type="NCBI Taxonomy" id="408172"/>
    <lineage>
        <taxon>unclassified sequences</taxon>
        <taxon>metagenomes</taxon>
        <taxon>ecological metagenomes</taxon>
    </lineage>
</organism>
<keyword evidence="3" id="KW-0479">Metal-binding</keyword>
<keyword evidence="6" id="KW-0411">Iron-sulfur</keyword>
<evidence type="ECO:0000256" key="5">
    <source>
        <dbReference type="ARBA" id="ARBA00023004"/>
    </source>
</evidence>
<dbReference type="AlphaFoldDB" id="A0A382NV58"/>
<feature type="non-terminal residue" evidence="8">
    <location>
        <position position="1"/>
    </location>
</feature>
<dbReference type="Gene3D" id="2.102.10.10">
    <property type="entry name" value="Rieske [2Fe-2S] iron-sulphur domain"/>
    <property type="match status" value="1"/>
</dbReference>
<dbReference type="Pfam" id="PF00848">
    <property type="entry name" value="Ring_hydroxyl_A"/>
    <property type="match status" value="1"/>
</dbReference>
<dbReference type="EMBL" id="UINC01102529">
    <property type="protein sequence ID" value="SVC64225.1"/>
    <property type="molecule type" value="Genomic_DNA"/>
</dbReference>
<evidence type="ECO:0000259" key="7">
    <source>
        <dbReference type="PROSITE" id="PS51296"/>
    </source>
</evidence>
<dbReference type="PANTHER" id="PTHR43756">
    <property type="entry name" value="CHOLINE MONOOXYGENASE, CHLOROPLASTIC"/>
    <property type="match status" value="1"/>
</dbReference>
<dbReference type="InterPro" id="IPR036922">
    <property type="entry name" value="Rieske_2Fe-2S_sf"/>
</dbReference>
<evidence type="ECO:0000256" key="1">
    <source>
        <dbReference type="ARBA" id="ARBA00001962"/>
    </source>
</evidence>
<dbReference type="PANTHER" id="PTHR43756:SF5">
    <property type="entry name" value="CHOLINE MONOOXYGENASE, CHLOROPLASTIC"/>
    <property type="match status" value="1"/>
</dbReference>
<dbReference type="GO" id="GO:0051537">
    <property type="term" value="F:2 iron, 2 sulfur cluster binding"/>
    <property type="evidence" value="ECO:0007669"/>
    <property type="project" value="UniProtKB-KW"/>
</dbReference>
<protein>
    <recommendedName>
        <fullName evidence="7">Rieske domain-containing protein</fullName>
    </recommendedName>
</protein>
<dbReference type="InterPro" id="IPR017941">
    <property type="entry name" value="Rieske_2Fe-2S"/>
</dbReference>
<evidence type="ECO:0000313" key="8">
    <source>
        <dbReference type="EMBL" id="SVC64225.1"/>
    </source>
</evidence>
<proteinExistence type="predicted"/>
<feature type="domain" description="Rieske" evidence="7">
    <location>
        <begin position="1"/>
        <end position="64"/>
    </location>
</feature>
<accession>A0A382NV58</accession>
<dbReference type="GO" id="GO:0005506">
    <property type="term" value="F:iron ion binding"/>
    <property type="evidence" value="ECO:0007669"/>
    <property type="project" value="InterPro"/>
</dbReference>
<dbReference type="InterPro" id="IPR015879">
    <property type="entry name" value="Ring_hydroxy_dOase_asu_C_dom"/>
</dbReference>
<dbReference type="SUPFAM" id="SSF50022">
    <property type="entry name" value="ISP domain"/>
    <property type="match status" value="1"/>
</dbReference>